<keyword evidence="4" id="KW-0804">Transcription</keyword>
<gene>
    <name evidence="7" type="ORF">CC77DRAFT_933604</name>
</gene>
<dbReference type="InterPro" id="IPR001138">
    <property type="entry name" value="Zn2Cys6_DnaBD"/>
</dbReference>
<dbReference type="Gene3D" id="4.10.240.10">
    <property type="entry name" value="Zn(2)-C6 fungal-type DNA-binding domain"/>
    <property type="match status" value="1"/>
</dbReference>
<dbReference type="RefSeq" id="XP_018386849.1">
    <property type="nucleotide sequence ID" value="XM_018534329.1"/>
</dbReference>
<dbReference type="AlphaFoldDB" id="A0A177DPV1"/>
<dbReference type="VEuPathDB" id="FungiDB:CC77DRAFT_933604"/>
<keyword evidence="8" id="KW-1185">Reference proteome</keyword>
<dbReference type="KEGG" id="aalt:CC77DRAFT_933604"/>
<dbReference type="PRINTS" id="PR00755">
    <property type="entry name" value="AFLATOXINBRP"/>
</dbReference>
<evidence type="ECO:0000256" key="4">
    <source>
        <dbReference type="ARBA" id="ARBA00023163"/>
    </source>
</evidence>
<dbReference type="InterPro" id="IPR050675">
    <property type="entry name" value="OAF3"/>
</dbReference>
<sequence>MSSPTSAPKTSTPRKINNLKLRASCDSCAASKVKCSKEHPICARCSVINSTCIYGVSRKHGKPGRTRKRNADGTPFVKAAKQCLSPGSSEFSLFSLQPEPTLQQTDLEIASNWASDWSPTPSLSATPGFEFETVPELSYASDVHSDTTHIDNTVLPTQPARPGPGSTIELNRLFRDPFTEEQTAQSDHSSWQALREYIGGNDINPMDYYSTGPKNAEHLRSVSSVSIPYSPISQATGTNDAMAPYFNSSMDNFHCCYTSAYSILDTLRHVRHTHPAFTKGPFEAVLLTSQSAIRNVLELLNCPCSSDPHLAMLYSSITSKILTWYQTAAGVHPPVQSSTLVSASFCWSNSQSLRSSQPAFPTPSVPSIIKGESFDPYVQQSQHQHYDFEDLEQQNYRRQVILLELQGCEQLVRALANWGGNSAACEQAEHLYNILGRWLKTELHKTVKGIESRNSQSG</sequence>
<keyword evidence="5" id="KW-0539">Nucleus</keyword>
<accession>A0A177DPV1</accession>
<dbReference type="PANTHER" id="PTHR31069">
    <property type="entry name" value="OLEATE-ACTIVATED TRANSCRIPTION FACTOR 1-RELATED"/>
    <property type="match status" value="1"/>
</dbReference>
<dbReference type="Pfam" id="PF08493">
    <property type="entry name" value="AflR"/>
    <property type="match status" value="1"/>
</dbReference>
<dbReference type="SUPFAM" id="SSF57701">
    <property type="entry name" value="Zn2/Cys6 DNA-binding domain"/>
    <property type="match status" value="1"/>
</dbReference>
<protein>
    <recommendedName>
        <fullName evidence="6">Zn(2)-C6 fungal-type domain-containing protein</fullName>
    </recommendedName>
</protein>
<evidence type="ECO:0000256" key="3">
    <source>
        <dbReference type="ARBA" id="ARBA00023125"/>
    </source>
</evidence>
<dbReference type="PANTHER" id="PTHR31069:SF31">
    <property type="entry name" value="MONODICTYPHENONE CLUSTER TRANSCRIPTION FACTOR-RELATED"/>
    <property type="match status" value="1"/>
</dbReference>
<dbReference type="GO" id="GO:0000981">
    <property type="term" value="F:DNA-binding transcription factor activity, RNA polymerase II-specific"/>
    <property type="evidence" value="ECO:0007669"/>
    <property type="project" value="InterPro"/>
</dbReference>
<evidence type="ECO:0000256" key="2">
    <source>
        <dbReference type="ARBA" id="ARBA00023015"/>
    </source>
</evidence>
<name>A0A177DPV1_ALTAL</name>
<dbReference type="Pfam" id="PF00172">
    <property type="entry name" value="Zn_clus"/>
    <property type="match status" value="1"/>
</dbReference>
<dbReference type="GO" id="GO:0003677">
    <property type="term" value="F:DNA binding"/>
    <property type="evidence" value="ECO:0007669"/>
    <property type="project" value="UniProtKB-KW"/>
</dbReference>
<dbReference type="CDD" id="cd00067">
    <property type="entry name" value="GAL4"/>
    <property type="match status" value="1"/>
</dbReference>
<dbReference type="EMBL" id="KV441476">
    <property type="protein sequence ID" value="OAG21428.1"/>
    <property type="molecule type" value="Genomic_DNA"/>
</dbReference>
<dbReference type="GO" id="GO:0008270">
    <property type="term" value="F:zinc ion binding"/>
    <property type="evidence" value="ECO:0007669"/>
    <property type="project" value="InterPro"/>
</dbReference>
<dbReference type="InterPro" id="IPR036864">
    <property type="entry name" value="Zn2-C6_fun-type_DNA-bd_sf"/>
</dbReference>
<dbReference type="STRING" id="5599.A0A177DPV1"/>
<organism evidence="7 8">
    <name type="scientific">Alternaria alternata</name>
    <name type="common">Alternaria rot fungus</name>
    <name type="synonym">Torula alternata</name>
    <dbReference type="NCBI Taxonomy" id="5599"/>
    <lineage>
        <taxon>Eukaryota</taxon>
        <taxon>Fungi</taxon>
        <taxon>Dikarya</taxon>
        <taxon>Ascomycota</taxon>
        <taxon>Pezizomycotina</taxon>
        <taxon>Dothideomycetes</taxon>
        <taxon>Pleosporomycetidae</taxon>
        <taxon>Pleosporales</taxon>
        <taxon>Pleosporineae</taxon>
        <taxon>Pleosporaceae</taxon>
        <taxon>Alternaria</taxon>
        <taxon>Alternaria sect. Alternaria</taxon>
        <taxon>Alternaria alternata complex</taxon>
    </lineage>
</organism>
<evidence type="ECO:0000313" key="8">
    <source>
        <dbReference type="Proteomes" id="UP000077248"/>
    </source>
</evidence>
<reference evidence="7 8" key="1">
    <citation type="submission" date="2016-05" db="EMBL/GenBank/DDBJ databases">
        <title>Comparative analysis of secretome profiles of manganese(II)-oxidizing ascomycete fungi.</title>
        <authorList>
            <consortium name="DOE Joint Genome Institute"/>
            <person name="Zeiner C.A."/>
            <person name="Purvine S.O."/>
            <person name="Zink E.M."/>
            <person name="Wu S."/>
            <person name="Pasa-Tolic L."/>
            <person name="Chaput D.L."/>
            <person name="Haridas S."/>
            <person name="Grigoriev I.V."/>
            <person name="Santelli C.M."/>
            <person name="Hansel C.M."/>
        </authorList>
    </citation>
    <scope>NUCLEOTIDE SEQUENCE [LARGE SCALE GENOMIC DNA]</scope>
    <source>
        <strain evidence="7 8">SRC1lrK2f</strain>
    </source>
</reference>
<evidence type="ECO:0000256" key="5">
    <source>
        <dbReference type="ARBA" id="ARBA00023242"/>
    </source>
</evidence>
<dbReference type="GO" id="GO:0005634">
    <property type="term" value="C:nucleus"/>
    <property type="evidence" value="ECO:0007669"/>
    <property type="project" value="InterPro"/>
</dbReference>
<evidence type="ECO:0000259" key="6">
    <source>
        <dbReference type="PROSITE" id="PS50048"/>
    </source>
</evidence>
<evidence type="ECO:0000313" key="7">
    <source>
        <dbReference type="EMBL" id="OAG21428.1"/>
    </source>
</evidence>
<dbReference type="PROSITE" id="PS00463">
    <property type="entry name" value="ZN2_CY6_FUNGAL_1"/>
    <property type="match status" value="1"/>
</dbReference>
<dbReference type="InterPro" id="IPR013700">
    <property type="entry name" value="AflR"/>
</dbReference>
<dbReference type="GO" id="GO:0045122">
    <property type="term" value="P:aflatoxin biosynthetic process"/>
    <property type="evidence" value="ECO:0007669"/>
    <property type="project" value="InterPro"/>
</dbReference>
<keyword evidence="3" id="KW-0238">DNA-binding</keyword>
<keyword evidence="1" id="KW-0479">Metal-binding</keyword>
<dbReference type="Proteomes" id="UP000077248">
    <property type="component" value="Unassembled WGS sequence"/>
</dbReference>
<dbReference type="OMA" id="TTHIDNT"/>
<dbReference type="PROSITE" id="PS50048">
    <property type="entry name" value="ZN2_CY6_FUNGAL_2"/>
    <property type="match status" value="1"/>
</dbReference>
<feature type="domain" description="Zn(2)-C6 fungal-type" evidence="6">
    <location>
        <begin position="24"/>
        <end position="54"/>
    </location>
</feature>
<dbReference type="GeneID" id="29119923"/>
<keyword evidence="2" id="KW-0805">Transcription regulation</keyword>
<proteinExistence type="predicted"/>
<dbReference type="SMART" id="SM00066">
    <property type="entry name" value="GAL4"/>
    <property type="match status" value="1"/>
</dbReference>
<evidence type="ECO:0000256" key="1">
    <source>
        <dbReference type="ARBA" id="ARBA00022723"/>
    </source>
</evidence>